<dbReference type="Gene3D" id="3.30.300.10">
    <property type="match status" value="2"/>
</dbReference>
<evidence type="ECO:0000256" key="1">
    <source>
        <dbReference type="ARBA" id="ARBA00005153"/>
    </source>
</evidence>
<gene>
    <name evidence="11" type="ORF">X801_02126</name>
</gene>
<evidence type="ECO:0000256" key="6">
    <source>
        <dbReference type="ARBA" id="ARBA00022755"/>
    </source>
</evidence>
<dbReference type="Pfam" id="PF02540">
    <property type="entry name" value="NAD_synthase"/>
    <property type="match status" value="1"/>
</dbReference>
<evidence type="ECO:0000313" key="12">
    <source>
        <dbReference type="Proteomes" id="UP000243686"/>
    </source>
</evidence>
<dbReference type="EC" id="6.3.5.2" evidence="2"/>
<dbReference type="InterPro" id="IPR014729">
    <property type="entry name" value="Rossmann-like_a/b/a_fold"/>
</dbReference>
<dbReference type="Gene3D" id="3.40.50.880">
    <property type="match status" value="2"/>
</dbReference>
<dbReference type="InterPro" id="IPR017926">
    <property type="entry name" value="GATASE"/>
</dbReference>
<dbReference type="AlphaFoldDB" id="A0A1S8X5N3"/>
<dbReference type="InterPro" id="IPR025777">
    <property type="entry name" value="GMPS_ATP_PPase_dom"/>
</dbReference>
<evidence type="ECO:0000256" key="3">
    <source>
        <dbReference type="ARBA" id="ARBA00022598"/>
    </source>
</evidence>
<dbReference type="InterPro" id="IPR001674">
    <property type="entry name" value="GMP_synth_C"/>
</dbReference>
<dbReference type="InterPro" id="IPR022310">
    <property type="entry name" value="NAD/GMP_synthase"/>
</dbReference>
<dbReference type="EMBL" id="KV891928">
    <property type="protein sequence ID" value="OON21977.1"/>
    <property type="molecule type" value="Genomic_DNA"/>
</dbReference>
<keyword evidence="5 8" id="KW-0332">GMP biosynthesis</keyword>
<accession>A0A1S8X5N3</accession>
<dbReference type="SUPFAM" id="SSF54810">
    <property type="entry name" value="GMP synthetase C-terminal dimerisation domain"/>
    <property type="match status" value="2"/>
</dbReference>
<dbReference type="SUPFAM" id="SSF52317">
    <property type="entry name" value="Class I glutamine amidotransferase-like"/>
    <property type="match status" value="1"/>
</dbReference>
<dbReference type="GO" id="GO:0005829">
    <property type="term" value="C:cytosol"/>
    <property type="evidence" value="ECO:0007669"/>
    <property type="project" value="TreeGrafter"/>
</dbReference>
<evidence type="ECO:0000256" key="9">
    <source>
        <dbReference type="SAM" id="MobiDB-lite"/>
    </source>
</evidence>
<dbReference type="GO" id="GO:0005524">
    <property type="term" value="F:ATP binding"/>
    <property type="evidence" value="ECO:0007669"/>
    <property type="project" value="UniProtKB-UniRule"/>
</dbReference>
<evidence type="ECO:0000256" key="2">
    <source>
        <dbReference type="ARBA" id="ARBA00012746"/>
    </source>
</evidence>
<evidence type="ECO:0000256" key="8">
    <source>
        <dbReference type="PROSITE-ProRule" id="PRU00886"/>
    </source>
</evidence>
<evidence type="ECO:0000259" key="10">
    <source>
        <dbReference type="PROSITE" id="PS51553"/>
    </source>
</evidence>
<dbReference type="PANTHER" id="PTHR11922:SF2">
    <property type="entry name" value="GMP SYNTHASE [GLUTAMINE-HYDROLYZING]"/>
    <property type="match status" value="1"/>
</dbReference>
<feature type="binding site" evidence="8">
    <location>
        <begin position="144"/>
        <end position="150"/>
    </location>
    <ligand>
        <name>ATP</name>
        <dbReference type="ChEBI" id="CHEBI:30616"/>
    </ligand>
</feature>
<keyword evidence="3" id="KW-0436">Ligase</keyword>
<dbReference type="InterPro" id="IPR029062">
    <property type="entry name" value="Class_I_gatase-like"/>
</dbReference>
<proteinExistence type="predicted"/>
<dbReference type="PANTHER" id="PTHR11922">
    <property type="entry name" value="GMP SYNTHASE-RELATED"/>
    <property type="match status" value="1"/>
</dbReference>
<dbReference type="Proteomes" id="UP000243686">
    <property type="component" value="Unassembled WGS sequence"/>
</dbReference>
<keyword evidence="4 8" id="KW-0547">Nucleotide-binding</keyword>
<keyword evidence="6 8" id="KW-0658">Purine biosynthesis</keyword>
<evidence type="ECO:0000256" key="4">
    <source>
        <dbReference type="ARBA" id="ARBA00022741"/>
    </source>
</evidence>
<evidence type="ECO:0000256" key="7">
    <source>
        <dbReference type="ARBA" id="ARBA00022840"/>
    </source>
</evidence>
<dbReference type="GO" id="GO:0003921">
    <property type="term" value="F:GMP synthase activity"/>
    <property type="evidence" value="ECO:0007669"/>
    <property type="project" value="InterPro"/>
</dbReference>
<dbReference type="PROSITE" id="PS51553">
    <property type="entry name" value="GMPS_ATP_PPASE"/>
    <property type="match status" value="1"/>
</dbReference>
<feature type="domain" description="GMPS ATP-PPase" evidence="10">
    <location>
        <begin position="117"/>
        <end position="426"/>
    </location>
</feature>
<dbReference type="SUPFAM" id="SSF52402">
    <property type="entry name" value="Adenine nucleotide alpha hydrolases-like"/>
    <property type="match status" value="2"/>
</dbReference>
<dbReference type="UniPathway" id="UPA00189">
    <property type="reaction ID" value="UER00296"/>
</dbReference>
<dbReference type="Pfam" id="PF00117">
    <property type="entry name" value="GATase"/>
    <property type="match status" value="2"/>
</dbReference>
<keyword evidence="7 8" id="KW-0067">ATP-binding</keyword>
<evidence type="ECO:0000313" key="11">
    <source>
        <dbReference type="EMBL" id="OON21977.1"/>
    </source>
</evidence>
<comment type="pathway">
    <text evidence="1">Purine metabolism; GMP biosynthesis; GMP from XMP (L-Gln route): step 1/1.</text>
</comment>
<reference evidence="11 12" key="1">
    <citation type="submission" date="2015-03" db="EMBL/GenBank/DDBJ databases">
        <title>Draft genome of the nematode, Opisthorchis viverrini.</title>
        <authorList>
            <person name="Mitreva M."/>
        </authorList>
    </citation>
    <scope>NUCLEOTIDE SEQUENCE [LARGE SCALE GENOMIC DNA]</scope>
    <source>
        <strain evidence="11">Khon Kaen</strain>
    </source>
</reference>
<dbReference type="Pfam" id="PF00958">
    <property type="entry name" value="GMP_synt_C"/>
    <property type="match status" value="1"/>
</dbReference>
<name>A0A1S8X5N3_OPIVI</name>
<feature type="region of interest" description="Disordered" evidence="9">
    <location>
        <begin position="282"/>
        <end position="324"/>
    </location>
</feature>
<dbReference type="Gene3D" id="3.40.50.620">
    <property type="entry name" value="HUPs"/>
    <property type="match status" value="1"/>
</dbReference>
<organism evidence="11 12">
    <name type="scientific">Opisthorchis viverrini</name>
    <name type="common">Southeast Asian liver fluke</name>
    <dbReference type="NCBI Taxonomy" id="6198"/>
    <lineage>
        <taxon>Eukaryota</taxon>
        <taxon>Metazoa</taxon>
        <taxon>Spiralia</taxon>
        <taxon>Lophotrochozoa</taxon>
        <taxon>Platyhelminthes</taxon>
        <taxon>Trematoda</taxon>
        <taxon>Digenea</taxon>
        <taxon>Opisthorchiida</taxon>
        <taxon>Opisthorchiata</taxon>
        <taxon>Opisthorchiidae</taxon>
        <taxon>Opisthorchis</taxon>
    </lineage>
</organism>
<dbReference type="CDD" id="cd01997">
    <property type="entry name" value="GMP_synthase_C"/>
    <property type="match status" value="1"/>
</dbReference>
<keyword evidence="12" id="KW-1185">Reference proteome</keyword>
<protein>
    <recommendedName>
        <fullName evidence="2">GMP synthase (glutamine-hydrolyzing)</fullName>
        <ecNumber evidence="2">6.3.5.2</ecNumber>
    </recommendedName>
</protein>
<evidence type="ECO:0000256" key="5">
    <source>
        <dbReference type="ARBA" id="ARBA00022749"/>
    </source>
</evidence>
<sequence>MPLYLLPGIPNFLLPRKAREICDIRETERALIISGSPSSAGSLSCVPFDLKIFECGVPVLGICYGMQFYRYVALPGIGNDQKRLYGVQFHPEVELTPCGRRILHNFLFGICGLKGDFQLKDRLIECKTEIQELVGQKKVLVLLSGGVDSTVCAALLAQTISPSQIVAVHIDNGFMRKNESKAVLESLKAIGINGMFCPNQIITPNTVSVHFVNARLRFQSGMTTFQVPIKTESLAPAIILPSKAQSESAASPLGPECKDVKPTPDEYCDTKPELKLSTTTLSHFTDSTTPTERRQQRLSGGGFTTHTELRNIPIGPLNSATTNPEEKRRIIGDTFMRVAQETWTELNLDADSLLLCQGTLRPDLIESASQKVSLRADVIKTHHNTTALVQHLQSEGRIIEPLASFHKDEVRQVGRQLGLPEEIVNRHPFPGPGLAIRILCAAEPYMERDFSETTSLIKMIAGYHHMSQNPHALLTRINAVARPEEQHRLSEITMHRTLAAHLLPLRTVGVQGDQRTYSYACALSSSTAPDWDALSFLAHLIPRICHNINRVVFVFGPQVAHPVNDITVTYLREPVVETLREVDDRVTTVLRATRTLDKVSQLPVVLLPIHFDRDPSQVVAVPSILRSVVLRPVITSDFMTGLAAIPGKHIPEEVVLQLQKAVQSVPGISRVLYDLTCKPPATIEWE</sequence>
<dbReference type="FunFam" id="3.30.300.10:FF:000008">
    <property type="entry name" value="GMP synthase [glutamine-hydrolyzing]"/>
    <property type="match status" value="1"/>
</dbReference>